<keyword evidence="4 10" id="KW-0479">Metal-binding</keyword>
<feature type="compositionally biased region" description="Low complexity" evidence="11">
    <location>
        <begin position="82"/>
        <end position="107"/>
    </location>
</feature>
<dbReference type="GO" id="GO:0004408">
    <property type="term" value="F:holocytochrome-c synthase activity"/>
    <property type="evidence" value="ECO:0007669"/>
    <property type="project" value="UniProtKB-EC"/>
</dbReference>
<accession>A0A238FPV9</accession>
<dbReference type="OrthoDB" id="4243at2759"/>
<keyword evidence="9 10" id="KW-0456">Lyase</keyword>
<dbReference type="PANTHER" id="PTHR12743:SF0">
    <property type="entry name" value="HOLOCYTOCHROME C-TYPE SYNTHASE"/>
    <property type="match status" value="1"/>
</dbReference>
<keyword evidence="13" id="KW-1185">Reference proteome</keyword>
<evidence type="ECO:0000256" key="2">
    <source>
        <dbReference type="ARBA" id="ARBA00007255"/>
    </source>
</evidence>
<keyword evidence="5 10" id="KW-0999">Mitochondrion inner membrane</keyword>
<dbReference type="AlphaFoldDB" id="A0A238FPV9"/>
<evidence type="ECO:0000313" key="12">
    <source>
        <dbReference type="EMBL" id="SCV73924.1"/>
    </source>
</evidence>
<dbReference type="GO" id="GO:0005743">
    <property type="term" value="C:mitochondrial inner membrane"/>
    <property type="evidence" value="ECO:0007669"/>
    <property type="project" value="UniProtKB-SubCell"/>
</dbReference>
<dbReference type="PROSITE" id="PS00821">
    <property type="entry name" value="CYTO_HEME_LYASE_1"/>
    <property type="match status" value="1"/>
</dbReference>
<dbReference type="STRING" id="269621.A0A238FPV9"/>
<dbReference type="PROSITE" id="PS00822">
    <property type="entry name" value="CYTO_HEME_LYASE_2"/>
    <property type="match status" value="1"/>
</dbReference>
<dbReference type="Proteomes" id="UP000198372">
    <property type="component" value="Unassembled WGS sequence"/>
</dbReference>
<protein>
    <recommendedName>
        <fullName evidence="10">Holocytochrome c-type synthase</fullName>
        <ecNumber evidence="10">4.4.1.17</ecNumber>
    </recommendedName>
</protein>
<dbReference type="Pfam" id="PF01265">
    <property type="entry name" value="Cyto_heme_lyase"/>
    <property type="match status" value="1"/>
</dbReference>
<dbReference type="PANTHER" id="PTHR12743">
    <property type="entry name" value="CYTOCHROME C1 HEME LYASE"/>
    <property type="match status" value="1"/>
</dbReference>
<keyword evidence="6 10" id="KW-0408">Iron</keyword>
<evidence type="ECO:0000256" key="8">
    <source>
        <dbReference type="ARBA" id="ARBA00023136"/>
    </source>
</evidence>
<evidence type="ECO:0000256" key="5">
    <source>
        <dbReference type="ARBA" id="ARBA00022792"/>
    </source>
</evidence>
<evidence type="ECO:0000256" key="9">
    <source>
        <dbReference type="ARBA" id="ARBA00023239"/>
    </source>
</evidence>
<dbReference type="EC" id="4.4.1.17" evidence="10"/>
<evidence type="ECO:0000256" key="1">
    <source>
        <dbReference type="ARBA" id="ARBA00004273"/>
    </source>
</evidence>
<comment type="function">
    <text evidence="10">Lyase that catalyzes the covalent linking of the heme group to the cytochrome C apoprotein to produce the mature functional cytochrome.</text>
</comment>
<evidence type="ECO:0000256" key="11">
    <source>
        <dbReference type="SAM" id="MobiDB-lite"/>
    </source>
</evidence>
<evidence type="ECO:0000256" key="6">
    <source>
        <dbReference type="ARBA" id="ARBA00023004"/>
    </source>
</evidence>
<evidence type="ECO:0000256" key="3">
    <source>
        <dbReference type="ARBA" id="ARBA00022617"/>
    </source>
</evidence>
<name>A0A238FPV9_9BASI</name>
<sequence>MWPFTTSTSTNASSSTSSSSSSTRIPEAACPVDHSTRSTWVNEAQQQAQATPSRPPPPQAPVTPNHQLSTEREVSSIPRWLPPSTSTSTSQASSSSDSAVPPSACPAQSVSISNPTTTATDETSSSKQGENWVYPSPSSFYSALQRKSQPANPSDMPIVVPIHNAVNEKVWQDVLEWERLALGKGKDDKVGSKLVSFVGKPNELSPRARWKSLIGSVRSIVEPMRIHPREIADRYTLTSHSYTPPFDRHDWIVDRPLPATTENPQPGSVRVRYVIDFYSGRGASLLQPQGGSATSRTDVFTRPSLAFFIDCRPALDGWEGVRMRVDKVREEWFGSSRGGPGPPPRRG</sequence>
<organism evidence="12 13">
    <name type="scientific">Microbotryum intermedium</name>
    <dbReference type="NCBI Taxonomy" id="269621"/>
    <lineage>
        <taxon>Eukaryota</taxon>
        <taxon>Fungi</taxon>
        <taxon>Dikarya</taxon>
        <taxon>Basidiomycota</taxon>
        <taxon>Pucciniomycotina</taxon>
        <taxon>Microbotryomycetes</taxon>
        <taxon>Microbotryales</taxon>
        <taxon>Microbotryaceae</taxon>
        <taxon>Microbotryum</taxon>
    </lineage>
</organism>
<gene>
    <name evidence="12" type="ORF">BQ2448_6354</name>
</gene>
<dbReference type="GO" id="GO:0046872">
    <property type="term" value="F:metal ion binding"/>
    <property type="evidence" value="ECO:0007669"/>
    <property type="project" value="UniProtKB-KW"/>
</dbReference>
<evidence type="ECO:0000256" key="4">
    <source>
        <dbReference type="ARBA" id="ARBA00022723"/>
    </source>
</evidence>
<evidence type="ECO:0000313" key="13">
    <source>
        <dbReference type="Proteomes" id="UP000198372"/>
    </source>
</evidence>
<evidence type="ECO:0000256" key="7">
    <source>
        <dbReference type="ARBA" id="ARBA00023128"/>
    </source>
</evidence>
<dbReference type="EMBL" id="FMSP01000019">
    <property type="protein sequence ID" value="SCV73924.1"/>
    <property type="molecule type" value="Genomic_DNA"/>
</dbReference>
<comment type="subcellular location">
    <subcellularLocation>
        <location evidence="1 10">Mitochondrion inner membrane</location>
    </subcellularLocation>
</comment>
<reference evidence="13" key="1">
    <citation type="submission" date="2016-09" db="EMBL/GenBank/DDBJ databases">
        <authorList>
            <person name="Jeantristanb JTB J.-T."/>
            <person name="Ricardo R."/>
        </authorList>
    </citation>
    <scope>NUCLEOTIDE SEQUENCE [LARGE SCALE GENOMIC DNA]</scope>
</reference>
<evidence type="ECO:0000256" key="10">
    <source>
        <dbReference type="RuleBase" id="RU363130"/>
    </source>
</evidence>
<dbReference type="InterPro" id="IPR000511">
    <property type="entry name" value="Holocyt_c/c1_synthase"/>
</dbReference>
<feature type="compositionally biased region" description="Polar residues" evidence="11">
    <location>
        <begin position="108"/>
        <end position="129"/>
    </location>
</feature>
<keyword evidence="3 10" id="KW-0349">Heme</keyword>
<feature type="compositionally biased region" description="Low complexity" evidence="11">
    <location>
        <begin position="1"/>
        <end position="23"/>
    </location>
</feature>
<proteinExistence type="inferred from homology"/>
<comment type="catalytic activity">
    <reaction evidence="10">
        <text>holo-[cytochrome c] = apo-[cytochrome c] + heme b</text>
        <dbReference type="Rhea" id="RHEA:22648"/>
        <dbReference type="Rhea" id="RHEA-COMP:10725"/>
        <dbReference type="Rhea" id="RHEA-COMP:10726"/>
        <dbReference type="ChEBI" id="CHEBI:29950"/>
        <dbReference type="ChEBI" id="CHEBI:60344"/>
        <dbReference type="ChEBI" id="CHEBI:83739"/>
        <dbReference type="EC" id="4.4.1.17"/>
    </reaction>
</comment>
<keyword evidence="8 10" id="KW-0472">Membrane</keyword>
<feature type="region of interest" description="Disordered" evidence="11">
    <location>
        <begin position="1"/>
        <end position="132"/>
    </location>
</feature>
<comment type="similarity">
    <text evidence="2 10">Belongs to the cytochrome c-type heme lyase family.</text>
</comment>
<keyword evidence="7 10" id="KW-0496">Mitochondrion</keyword>